<dbReference type="SUPFAM" id="SSF53448">
    <property type="entry name" value="Nucleotide-diphospho-sugar transferases"/>
    <property type="match status" value="1"/>
</dbReference>
<evidence type="ECO:0000313" key="5">
    <source>
        <dbReference type="Proteomes" id="UP000633278"/>
    </source>
</evidence>
<reference evidence="4" key="2">
    <citation type="submission" date="2020-09" db="EMBL/GenBank/DDBJ databases">
        <authorList>
            <person name="Sun Q."/>
            <person name="Zhou Y."/>
        </authorList>
    </citation>
    <scope>NUCLEOTIDE SEQUENCE</scope>
    <source>
        <strain evidence="4">CGMCC 1.15763</strain>
    </source>
</reference>
<proteinExistence type="predicted"/>
<evidence type="ECO:0000259" key="3">
    <source>
        <dbReference type="Pfam" id="PF00483"/>
    </source>
</evidence>
<gene>
    <name evidence="4" type="ORF">GCM10011416_19180</name>
</gene>
<sequence>MHNKYTLVVLAAGIGSRYGGTKQLDEVSASGASIMEFSIYDAIKAGFTNIVFILREDILTEVKADFDSKLAGKATVAYVCQEIQNIPKTYQNNSRVKPWGTGHALLVAKTHIQEEFCVINADDFYGFDAFKAMYRFLKTNTDRQQYAMVGYPVQNTLSANGSVSRGQCYVDSDLQLLKITERTAIVQKEDVISYKTAAGKEELLPKDTLVSMNFWGFYPEFFSDLEAAFEQFLSVNSNSLTTEFYLPSVIDELLQKQRVRVRVLETSANWMGVTYQEDKELVVSRIKDFIAQGAYPENLWR</sequence>
<keyword evidence="1" id="KW-0808">Transferase</keyword>
<feature type="domain" description="Nucleotidyl transferase" evidence="3">
    <location>
        <begin position="8"/>
        <end position="166"/>
    </location>
</feature>
<dbReference type="Pfam" id="PF00483">
    <property type="entry name" value="NTP_transferase"/>
    <property type="match status" value="1"/>
</dbReference>
<dbReference type="InterPro" id="IPR005835">
    <property type="entry name" value="NTP_transferase_dom"/>
</dbReference>
<dbReference type="InterPro" id="IPR029044">
    <property type="entry name" value="Nucleotide-diphossugar_trans"/>
</dbReference>
<dbReference type="EMBL" id="BMJW01000002">
    <property type="protein sequence ID" value="GGH00689.1"/>
    <property type="molecule type" value="Genomic_DNA"/>
</dbReference>
<dbReference type="Proteomes" id="UP000633278">
    <property type="component" value="Unassembled WGS sequence"/>
</dbReference>
<accession>A0A917I110</accession>
<evidence type="ECO:0000256" key="2">
    <source>
        <dbReference type="ARBA" id="ARBA00022695"/>
    </source>
</evidence>
<evidence type="ECO:0000256" key="1">
    <source>
        <dbReference type="ARBA" id="ARBA00022679"/>
    </source>
</evidence>
<organism evidence="4 5">
    <name type="scientific">Polaribacter pacificus</name>
    <dbReference type="NCBI Taxonomy" id="1775173"/>
    <lineage>
        <taxon>Bacteria</taxon>
        <taxon>Pseudomonadati</taxon>
        <taxon>Bacteroidota</taxon>
        <taxon>Flavobacteriia</taxon>
        <taxon>Flavobacteriales</taxon>
        <taxon>Flavobacteriaceae</taxon>
    </lineage>
</organism>
<comment type="caution">
    <text evidence="4">The sequence shown here is derived from an EMBL/GenBank/DDBJ whole genome shotgun (WGS) entry which is preliminary data.</text>
</comment>
<dbReference type="PANTHER" id="PTHR43584:SF8">
    <property type="entry name" value="N-ACETYLMURAMATE ALPHA-1-PHOSPHATE URIDYLYLTRANSFERASE"/>
    <property type="match status" value="1"/>
</dbReference>
<keyword evidence="5" id="KW-1185">Reference proteome</keyword>
<dbReference type="AlphaFoldDB" id="A0A917I110"/>
<protein>
    <submittedName>
        <fullName evidence="4">Nucleotidyltransferase</fullName>
    </submittedName>
</protein>
<keyword evidence="2" id="KW-0548">Nucleotidyltransferase</keyword>
<name>A0A917I110_9FLAO</name>
<dbReference type="RefSeq" id="WP_188599107.1">
    <property type="nucleotide sequence ID" value="NZ_BMJW01000002.1"/>
</dbReference>
<dbReference type="PANTHER" id="PTHR43584">
    <property type="entry name" value="NUCLEOTIDYL TRANSFERASE"/>
    <property type="match status" value="1"/>
</dbReference>
<evidence type="ECO:0000313" key="4">
    <source>
        <dbReference type="EMBL" id="GGH00689.1"/>
    </source>
</evidence>
<dbReference type="GO" id="GO:0016779">
    <property type="term" value="F:nucleotidyltransferase activity"/>
    <property type="evidence" value="ECO:0007669"/>
    <property type="project" value="UniProtKB-KW"/>
</dbReference>
<reference evidence="4" key="1">
    <citation type="journal article" date="2014" name="Int. J. Syst. Evol. Microbiol.">
        <title>Complete genome sequence of Corynebacterium casei LMG S-19264T (=DSM 44701T), isolated from a smear-ripened cheese.</title>
        <authorList>
            <consortium name="US DOE Joint Genome Institute (JGI-PGF)"/>
            <person name="Walter F."/>
            <person name="Albersmeier A."/>
            <person name="Kalinowski J."/>
            <person name="Ruckert C."/>
        </authorList>
    </citation>
    <scope>NUCLEOTIDE SEQUENCE</scope>
    <source>
        <strain evidence="4">CGMCC 1.15763</strain>
    </source>
</reference>
<dbReference type="Gene3D" id="3.90.550.10">
    <property type="entry name" value="Spore Coat Polysaccharide Biosynthesis Protein SpsA, Chain A"/>
    <property type="match status" value="1"/>
</dbReference>
<dbReference type="InterPro" id="IPR050065">
    <property type="entry name" value="GlmU-like"/>
</dbReference>